<evidence type="ECO:0000313" key="1">
    <source>
        <dbReference type="EMBL" id="KAH8013290.1"/>
    </source>
</evidence>
<keyword evidence="2" id="KW-1185">Reference proteome</keyword>
<protein>
    <submittedName>
        <fullName evidence="1">Uncharacterized protein</fullName>
    </submittedName>
</protein>
<proteinExistence type="predicted"/>
<sequence>MEDLYSSQMQKEKPVSHSQDRVSPATPKAEGEIPETKAEETGNVQELEEWKNKVQQAEKQKAELLLLKLAADEEKRKWQEDLRGIEDKLAKERKEVQENHQRNLSMINEQNNFLRKKIQLLEDKLAVKKAKCKALAQRYKVKKFIPETKVKFTHLEKVENEEMHKNICCFFTASTTFPFRLNKGEALITFEEENVAQELLQKSHHVVNLENAETIVTARPVELEVGIAFQLHVKISQRKINVYNIPKLLISDDWVKDKLELNFYKTKRGGGEVQDVTYDRQSKMALITFAQPGVANNIVKWAEYPFCTGEQTYMVTISPVVEKYLERFEMFSGICKRTLLLTEIQNVAEDEESMQDLIAIHFQKPSNGGGEVEFIKYVSEGTKVAYFKTDTENFI</sequence>
<dbReference type="EMBL" id="CM037615">
    <property type="protein sequence ID" value="KAH8013290.1"/>
    <property type="molecule type" value="Genomic_DNA"/>
</dbReference>
<gene>
    <name evidence="1" type="ORF">K3G42_015776</name>
</gene>
<accession>A0ACB8G1I1</accession>
<dbReference type="Proteomes" id="UP000827872">
    <property type="component" value="Linkage Group LG02"/>
</dbReference>
<comment type="caution">
    <text evidence="1">The sequence shown here is derived from an EMBL/GenBank/DDBJ whole genome shotgun (WGS) entry which is preliminary data.</text>
</comment>
<name>A0ACB8G1I1_9SAUR</name>
<evidence type="ECO:0000313" key="2">
    <source>
        <dbReference type="Proteomes" id="UP000827872"/>
    </source>
</evidence>
<organism evidence="1 2">
    <name type="scientific">Sphaerodactylus townsendi</name>
    <dbReference type="NCBI Taxonomy" id="933632"/>
    <lineage>
        <taxon>Eukaryota</taxon>
        <taxon>Metazoa</taxon>
        <taxon>Chordata</taxon>
        <taxon>Craniata</taxon>
        <taxon>Vertebrata</taxon>
        <taxon>Euteleostomi</taxon>
        <taxon>Lepidosauria</taxon>
        <taxon>Squamata</taxon>
        <taxon>Bifurcata</taxon>
        <taxon>Gekkota</taxon>
        <taxon>Sphaerodactylidae</taxon>
        <taxon>Sphaerodactylus</taxon>
    </lineage>
</organism>
<reference evidence="1" key="1">
    <citation type="submission" date="2021-08" db="EMBL/GenBank/DDBJ databases">
        <title>The first chromosome-level gecko genome reveals the dynamic sex chromosomes of Neotropical dwarf geckos (Sphaerodactylidae: Sphaerodactylus).</title>
        <authorList>
            <person name="Pinto B.J."/>
            <person name="Keating S.E."/>
            <person name="Gamble T."/>
        </authorList>
    </citation>
    <scope>NUCLEOTIDE SEQUENCE</scope>
    <source>
        <strain evidence="1">TG3544</strain>
    </source>
</reference>